<organism evidence="3 4">
    <name type="scientific">Cymbomonas tetramitiformis</name>
    <dbReference type="NCBI Taxonomy" id="36881"/>
    <lineage>
        <taxon>Eukaryota</taxon>
        <taxon>Viridiplantae</taxon>
        <taxon>Chlorophyta</taxon>
        <taxon>Pyramimonadophyceae</taxon>
        <taxon>Pyramimonadales</taxon>
        <taxon>Pyramimonadaceae</taxon>
        <taxon>Cymbomonas</taxon>
    </lineage>
</organism>
<accession>A0AAE0L9P9</accession>
<proteinExistence type="predicted"/>
<feature type="region of interest" description="Disordered" evidence="1">
    <location>
        <begin position="923"/>
        <end position="949"/>
    </location>
</feature>
<evidence type="ECO:0000259" key="2">
    <source>
        <dbReference type="PROSITE" id="PS50042"/>
    </source>
</evidence>
<evidence type="ECO:0000256" key="1">
    <source>
        <dbReference type="SAM" id="MobiDB-lite"/>
    </source>
</evidence>
<keyword evidence="4" id="KW-1185">Reference proteome</keyword>
<evidence type="ECO:0000313" key="3">
    <source>
        <dbReference type="EMBL" id="KAK3276890.1"/>
    </source>
</evidence>
<dbReference type="InterPro" id="IPR000595">
    <property type="entry name" value="cNMP-bd_dom"/>
</dbReference>
<name>A0AAE0L9P9_9CHLO</name>
<dbReference type="Proteomes" id="UP001190700">
    <property type="component" value="Unassembled WGS sequence"/>
</dbReference>
<feature type="domain" description="Cyclic nucleotide-binding" evidence="2">
    <location>
        <begin position="347"/>
        <end position="433"/>
    </location>
</feature>
<sequence>MYQKSNPRQEKLKPPQAPAEVDNPNNPNAISQNDVTELLGLNDIELPESLEESAPPAARVSRGAVTPRNIGSTNLSLVQLTPRNHTEPAQKSARGEQEPIDVDGLRRGKALREDGVRPEVERTERQERGRAMQRHSKNVKHKHPDDEEVDDDPTPKRQHGEPKLLNSASDSIERSRSRMSRSASALLNRSRRSKAPRAWGEPESLLFTPETLLGEMAMLKDARNPTRTGTVTALRRLHVVRIVKEDLLRLIDMASAAGDLDERPTTADVRAALSKAPNERSKHDIATIVRYFGELPLFAKLPWQIANELCACMLYEPQPAKRILFLQVRSRPHDAHPLPAGGPGEKYMVLAGCVRLDVRDENPDGSTYMRTVGKLDSGSDFGDVALMRGGVRTATATVEMEAELATLDKKNYTRIMRGEDLSRIASVADIVQSCGGFQSWTRAAVLKVAFIMRVQDYSKGIILLKQNTIARDVFLLKTGSVKLIYEMNYVPSKDTHDHEHSFGRGKQATSLMGDRKELDIEVGLLSDKELVGDYSAVSSCWMPAHAVTMTPCEMVVMSQTDFQARVHVVDPGFFESAKLRHALYLERAASGARALLQFKPHRMQQDAALEEVARLEGLAAETLYVPPDPVEAERLAFNRCLNMESEHEKNARKYPPPANLPQLGGGIADPVLHSHEETCEDRKRLQKKTMLNDLVTHTDVVVDKSTNVVKKVHTEPLKLHTPVKPQKQSPEEPPPLLASWGKGALPPVQQRTMETLQKVGHFHSNNTSYSNRTSLRSLSKLSDNSIGYYYGSRHVSEDPMVDETNRTRVISTSPEQPLSAFIRATSRMASTRGRSTASSPDPLGGGSSSSSTSNLSPIRRMSFSPVPQRVAGPFGNPSRVPSSMGFTPTASMKFSASRTGLPSGTARTPSSHATLATSIAPKTLGHRSRSATSQLESLVSRSPSPTRSARLLSQVSGNGAFDPKILEQEEDVDHYEDRDFHLYLPTFDSESGFQQGYMEGGVLYF</sequence>
<dbReference type="CDD" id="cd00038">
    <property type="entry name" value="CAP_ED"/>
    <property type="match status" value="2"/>
</dbReference>
<dbReference type="Gene3D" id="2.60.120.10">
    <property type="entry name" value="Jelly Rolls"/>
    <property type="match status" value="2"/>
</dbReference>
<feature type="compositionally biased region" description="Basic residues" evidence="1">
    <location>
        <begin position="131"/>
        <end position="142"/>
    </location>
</feature>
<gene>
    <name evidence="3" type="ORF">CYMTET_15069</name>
</gene>
<feature type="region of interest" description="Disordered" evidence="1">
    <location>
        <begin position="894"/>
        <end position="913"/>
    </location>
</feature>
<feature type="region of interest" description="Disordered" evidence="1">
    <location>
        <begin position="827"/>
        <end position="889"/>
    </location>
</feature>
<feature type="compositionally biased region" description="Basic and acidic residues" evidence="1">
    <location>
        <begin position="84"/>
        <end position="130"/>
    </location>
</feature>
<dbReference type="InterPro" id="IPR018490">
    <property type="entry name" value="cNMP-bd_dom_sf"/>
</dbReference>
<dbReference type="PANTHER" id="PTHR23011">
    <property type="entry name" value="CYCLIC NUCLEOTIDE-BINDING DOMAIN CONTAINING PROTEIN"/>
    <property type="match status" value="1"/>
</dbReference>
<reference evidence="3 4" key="1">
    <citation type="journal article" date="2015" name="Genome Biol. Evol.">
        <title>Comparative Genomics of a Bacterivorous Green Alga Reveals Evolutionary Causalities and Consequences of Phago-Mixotrophic Mode of Nutrition.</title>
        <authorList>
            <person name="Burns J.A."/>
            <person name="Paasch A."/>
            <person name="Narechania A."/>
            <person name="Kim E."/>
        </authorList>
    </citation>
    <scope>NUCLEOTIDE SEQUENCE [LARGE SCALE GENOMIC DNA]</scope>
    <source>
        <strain evidence="3 4">PLY_AMNH</strain>
    </source>
</reference>
<feature type="compositionally biased region" description="Polar residues" evidence="1">
    <location>
        <begin position="23"/>
        <end position="32"/>
    </location>
</feature>
<dbReference type="InterPro" id="IPR014710">
    <property type="entry name" value="RmlC-like_jellyroll"/>
</dbReference>
<feature type="compositionally biased region" description="Polar residues" evidence="1">
    <location>
        <begin position="69"/>
        <end position="83"/>
    </location>
</feature>
<feature type="compositionally biased region" description="Polar residues" evidence="1">
    <location>
        <begin position="930"/>
        <end position="949"/>
    </location>
</feature>
<dbReference type="PROSITE" id="PS50042">
    <property type="entry name" value="CNMP_BINDING_3"/>
    <property type="match status" value="3"/>
</dbReference>
<feature type="compositionally biased region" description="Polar residues" evidence="1">
    <location>
        <begin position="827"/>
        <end position="837"/>
    </location>
</feature>
<dbReference type="EMBL" id="LGRX02006330">
    <property type="protein sequence ID" value="KAK3276890.1"/>
    <property type="molecule type" value="Genomic_DNA"/>
</dbReference>
<feature type="compositionally biased region" description="Basic and acidic residues" evidence="1">
    <location>
        <begin position="153"/>
        <end position="162"/>
    </location>
</feature>
<feature type="compositionally biased region" description="Polar residues" evidence="1">
    <location>
        <begin position="879"/>
        <end position="889"/>
    </location>
</feature>
<protein>
    <recommendedName>
        <fullName evidence="2">Cyclic nucleotide-binding domain-containing protein</fullName>
    </recommendedName>
</protein>
<dbReference type="SUPFAM" id="SSF51206">
    <property type="entry name" value="cAMP-binding domain-like"/>
    <property type="match status" value="2"/>
</dbReference>
<feature type="compositionally biased region" description="Low complexity" evidence="1">
    <location>
        <begin position="838"/>
        <end position="857"/>
    </location>
</feature>
<feature type="region of interest" description="Disordered" evidence="1">
    <location>
        <begin position="46"/>
        <end position="199"/>
    </location>
</feature>
<feature type="domain" description="Cyclic nucleotide-binding" evidence="2">
    <location>
        <begin position="436"/>
        <end position="563"/>
    </location>
</feature>
<feature type="region of interest" description="Disordered" evidence="1">
    <location>
        <begin position="1"/>
        <end position="32"/>
    </location>
</feature>
<dbReference type="AlphaFoldDB" id="A0AAE0L9P9"/>
<feature type="domain" description="Cyclic nucleotide-binding" evidence="2">
    <location>
        <begin position="213"/>
        <end position="251"/>
    </location>
</feature>
<evidence type="ECO:0000313" key="4">
    <source>
        <dbReference type="Proteomes" id="UP001190700"/>
    </source>
</evidence>
<comment type="caution">
    <text evidence="3">The sequence shown here is derived from an EMBL/GenBank/DDBJ whole genome shotgun (WGS) entry which is preliminary data.</text>
</comment>
<dbReference type="PANTHER" id="PTHR23011:SF28">
    <property type="entry name" value="CYCLIC NUCLEOTIDE-BINDING DOMAIN CONTAINING PROTEIN"/>
    <property type="match status" value="1"/>
</dbReference>